<protein>
    <recommendedName>
        <fullName evidence="6">Glycosyltransferase 2-like domain-containing protein</fullName>
    </recommendedName>
</protein>
<keyword evidence="2" id="KW-1003">Cell membrane</keyword>
<dbReference type="CDD" id="cd02522">
    <property type="entry name" value="GT_2_like_a"/>
    <property type="match status" value="1"/>
</dbReference>
<gene>
    <name evidence="7" type="ORF">TH63_09950</name>
</gene>
<evidence type="ECO:0000256" key="3">
    <source>
        <dbReference type="ARBA" id="ARBA00022676"/>
    </source>
</evidence>
<dbReference type="PANTHER" id="PTHR43646:SF2">
    <property type="entry name" value="GLYCOSYLTRANSFERASE 2-LIKE DOMAIN-CONTAINING PROTEIN"/>
    <property type="match status" value="1"/>
</dbReference>
<dbReference type="NCBIfam" id="TIGR04283">
    <property type="entry name" value="glyco_like_mftF"/>
    <property type="match status" value="1"/>
</dbReference>
<dbReference type="InterPro" id="IPR001173">
    <property type="entry name" value="Glyco_trans_2-like"/>
</dbReference>
<proteinExistence type="predicted"/>
<dbReference type="OrthoDB" id="9810303at2"/>
<evidence type="ECO:0000256" key="4">
    <source>
        <dbReference type="ARBA" id="ARBA00022679"/>
    </source>
</evidence>
<feature type="domain" description="Glycosyltransferase 2-like" evidence="6">
    <location>
        <begin position="4"/>
        <end position="120"/>
    </location>
</feature>
<dbReference type="AlphaFoldDB" id="A0A0H4VPN6"/>
<evidence type="ECO:0000313" key="7">
    <source>
        <dbReference type="EMBL" id="AKQ45892.1"/>
    </source>
</evidence>
<keyword evidence="8" id="KW-1185">Reference proteome</keyword>
<evidence type="ECO:0000256" key="1">
    <source>
        <dbReference type="ARBA" id="ARBA00004236"/>
    </source>
</evidence>
<dbReference type="Pfam" id="PF00535">
    <property type="entry name" value="Glycos_transf_2"/>
    <property type="match status" value="1"/>
</dbReference>
<keyword evidence="5" id="KW-0472">Membrane</keyword>
<reference evidence="7 8" key="1">
    <citation type="submission" date="2015-01" db="EMBL/GenBank/DDBJ databases">
        <title>Rufibacter sp./DG31D/ whole genome sequencing.</title>
        <authorList>
            <person name="Kim M.K."/>
            <person name="Srinivasan S."/>
            <person name="Lee J.-J."/>
        </authorList>
    </citation>
    <scope>NUCLEOTIDE SEQUENCE [LARGE SCALE GENOMIC DNA]</scope>
    <source>
        <strain evidence="7 8">DG31D</strain>
    </source>
</reference>
<evidence type="ECO:0000259" key="6">
    <source>
        <dbReference type="Pfam" id="PF00535"/>
    </source>
</evidence>
<dbReference type="RefSeq" id="WP_048920819.1">
    <property type="nucleotide sequence ID" value="NZ_CP010777.1"/>
</dbReference>
<dbReference type="EMBL" id="CP010777">
    <property type="protein sequence ID" value="AKQ45892.1"/>
    <property type="molecule type" value="Genomic_DNA"/>
</dbReference>
<comment type="subcellular location">
    <subcellularLocation>
        <location evidence="1">Cell membrane</location>
    </subcellularLocation>
</comment>
<dbReference type="PANTHER" id="PTHR43646">
    <property type="entry name" value="GLYCOSYLTRANSFERASE"/>
    <property type="match status" value="1"/>
</dbReference>
<keyword evidence="3" id="KW-0328">Glycosyltransferase</keyword>
<evidence type="ECO:0000256" key="2">
    <source>
        <dbReference type="ARBA" id="ARBA00022475"/>
    </source>
</evidence>
<dbReference type="InterPro" id="IPR029044">
    <property type="entry name" value="Nucleotide-diphossugar_trans"/>
</dbReference>
<accession>A0A0H4VPN6</accession>
<evidence type="ECO:0000256" key="5">
    <source>
        <dbReference type="ARBA" id="ARBA00023136"/>
    </source>
</evidence>
<evidence type="ECO:0000313" key="8">
    <source>
        <dbReference type="Proteomes" id="UP000036458"/>
    </source>
</evidence>
<dbReference type="GO" id="GO:0016757">
    <property type="term" value="F:glycosyltransferase activity"/>
    <property type="evidence" value="ECO:0007669"/>
    <property type="project" value="UniProtKB-KW"/>
</dbReference>
<dbReference type="GO" id="GO:0005886">
    <property type="term" value="C:plasma membrane"/>
    <property type="evidence" value="ECO:0007669"/>
    <property type="project" value="UniProtKB-SubCell"/>
</dbReference>
<dbReference type="Proteomes" id="UP000036458">
    <property type="component" value="Chromosome"/>
</dbReference>
<name>A0A0H4VPN6_9BACT</name>
<keyword evidence="4" id="KW-0808">Transferase</keyword>
<dbReference type="Gene3D" id="3.90.550.10">
    <property type="entry name" value="Spore Coat Polysaccharide Biosynthesis Protein SpsA, Chain A"/>
    <property type="match status" value="1"/>
</dbReference>
<organism evidence="7 8">
    <name type="scientific">Rufibacter radiotolerans</name>
    <dbReference type="NCBI Taxonomy" id="1379910"/>
    <lineage>
        <taxon>Bacteria</taxon>
        <taxon>Pseudomonadati</taxon>
        <taxon>Bacteroidota</taxon>
        <taxon>Cytophagia</taxon>
        <taxon>Cytophagales</taxon>
        <taxon>Hymenobacteraceae</taxon>
        <taxon>Rufibacter</taxon>
    </lineage>
</organism>
<dbReference type="InterPro" id="IPR026461">
    <property type="entry name" value="Trfase_2_rSAM/seldom_assoc"/>
</dbReference>
<dbReference type="SUPFAM" id="SSF53448">
    <property type="entry name" value="Nucleotide-diphospho-sugar transferases"/>
    <property type="match status" value="1"/>
</dbReference>
<dbReference type="PATRIC" id="fig|1379910.4.peg.2159"/>
<dbReference type="KEGG" id="ruf:TH63_09950"/>
<dbReference type="STRING" id="1379910.TH63_09950"/>
<sequence length="228" mass="25358">MKISVIIPALNEENLIGSLVTHLFQNSAGHLQEIILVDGGSQDNTVYQAQKAGAKVIRCVPPGRARQMNAGATAATGQILHFIHADSWPPAGFDADILKSVTAGKRCGCFRSRFQTKSRFLLINSYFTRFPGLLFRGGGQTLFVERSLFEGVNGFDEGLQVMEEYELIRRLSRQSVFEVVPKEVQVSARRYEQNGALRLQMAYGLVMLLFFLGASQQRLVKVYKALIT</sequence>